<name>A0A4Q7V1W8_PSEST</name>
<dbReference type="EMBL" id="SHKL01000001">
    <property type="protein sequence ID" value="RZT87438.1"/>
    <property type="molecule type" value="Genomic_DNA"/>
</dbReference>
<evidence type="ECO:0000313" key="1">
    <source>
        <dbReference type="EMBL" id="RZT87438.1"/>
    </source>
</evidence>
<dbReference type="RefSeq" id="WP_423213656.1">
    <property type="nucleotide sequence ID" value="NZ_SHKL01000001.1"/>
</dbReference>
<sequence>MRRNRILCSRVSEDDYARIAEAAAREGLSVSAYVASRAATAAFRENPNTVTVGNISVQISSTEAVGEAQRAVARAMTLGARYA</sequence>
<organism evidence="1 2">
    <name type="scientific">Pseudonocardia sediminis</name>
    <dbReference type="NCBI Taxonomy" id="1397368"/>
    <lineage>
        <taxon>Bacteria</taxon>
        <taxon>Bacillati</taxon>
        <taxon>Actinomycetota</taxon>
        <taxon>Actinomycetes</taxon>
        <taxon>Pseudonocardiales</taxon>
        <taxon>Pseudonocardiaceae</taxon>
        <taxon>Pseudonocardia</taxon>
    </lineage>
</organism>
<dbReference type="Proteomes" id="UP000291591">
    <property type="component" value="Unassembled WGS sequence"/>
</dbReference>
<keyword evidence="2" id="KW-1185">Reference proteome</keyword>
<reference evidence="1 2" key="1">
    <citation type="submission" date="2019-02" db="EMBL/GenBank/DDBJ databases">
        <title>Sequencing the genomes of 1000 actinobacteria strains.</title>
        <authorList>
            <person name="Klenk H.-P."/>
        </authorList>
    </citation>
    <scope>NUCLEOTIDE SEQUENCE [LARGE SCALE GENOMIC DNA]</scope>
    <source>
        <strain evidence="1 2">DSM 45779</strain>
    </source>
</reference>
<comment type="caution">
    <text evidence="1">The sequence shown here is derived from an EMBL/GenBank/DDBJ whole genome shotgun (WGS) entry which is preliminary data.</text>
</comment>
<protein>
    <submittedName>
        <fullName evidence="1">Uncharacterized protein</fullName>
    </submittedName>
</protein>
<dbReference type="InterPro" id="IPR053842">
    <property type="entry name" value="NikA-like"/>
</dbReference>
<gene>
    <name evidence="1" type="ORF">EV383_4362</name>
</gene>
<evidence type="ECO:0000313" key="2">
    <source>
        <dbReference type="Proteomes" id="UP000291591"/>
    </source>
</evidence>
<dbReference type="Pfam" id="PF21983">
    <property type="entry name" value="NikA-like"/>
    <property type="match status" value="1"/>
</dbReference>
<accession>A0A4Q7V1W8</accession>
<proteinExistence type="predicted"/>
<dbReference type="AlphaFoldDB" id="A0A4Q7V1W8"/>